<sequence>MSVMLEIENLSKCFSGGKTVLRDVSFSIPRGTIAGFIGDNGAGKSTTMGVILGTLSRDGGSVKIFGEEMDSNKTHLREDIGVVFDQMHLPKQLNIKQLGNVLRLLYKNWDQDIFEYYITFFSLPIDKKIGDFSRGMSMKLSVAVALSHDAKLLILDEATAGLDPSGRHDLLQVLKGFVEDGQRSILLSSHITSDIEAIADVLIFIKAGKILLQVSRETLMSRYAVLQCTDKEFEQIESSLVVGYQRKSDQVDVLVCDLEQVPSSVVRKDFSIDDVTLLLMRGEHV</sequence>
<reference evidence="5 6" key="1">
    <citation type="submission" date="2023-07" db="EMBL/GenBank/DDBJ databases">
        <title>Genomic Encyclopedia of Type Strains, Phase IV (KMG-IV): sequencing the most valuable type-strain genomes for metagenomic binning, comparative biology and taxonomic classification.</title>
        <authorList>
            <person name="Goeker M."/>
        </authorList>
    </citation>
    <scope>NUCLEOTIDE SEQUENCE [LARGE SCALE GENOMIC DNA]</scope>
    <source>
        <strain evidence="5 6">DSM 46876</strain>
    </source>
</reference>
<proteinExistence type="predicted"/>
<dbReference type="RefSeq" id="WP_307253134.1">
    <property type="nucleotide sequence ID" value="NZ_JAUSUV010000008.1"/>
</dbReference>
<dbReference type="PANTHER" id="PTHR42939:SF3">
    <property type="entry name" value="ABC TRANSPORTER ATP-BINDING COMPONENT"/>
    <property type="match status" value="1"/>
</dbReference>
<dbReference type="EMBL" id="JAUSUV010000008">
    <property type="protein sequence ID" value="MDQ0417839.1"/>
    <property type="molecule type" value="Genomic_DNA"/>
</dbReference>
<keyword evidence="6" id="KW-1185">Reference proteome</keyword>
<evidence type="ECO:0000313" key="5">
    <source>
        <dbReference type="EMBL" id="MDQ0417839.1"/>
    </source>
</evidence>
<dbReference type="AlphaFoldDB" id="A0AAJ1TG12"/>
<dbReference type="SUPFAM" id="SSF52540">
    <property type="entry name" value="P-loop containing nucleoside triphosphate hydrolases"/>
    <property type="match status" value="1"/>
</dbReference>
<evidence type="ECO:0000256" key="3">
    <source>
        <dbReference type="ARBA" id="ARBA00022840"/>
    </source>
</evidence>
<dbReference type="PANTHER" id="PTHR42939">
    <property type="entry name" value="ABC TRANSPORTER ATP-BINDING PROTEIN ALBC-RELATED"/>
    <property type="match status" value="1"/>
</dbReference>
<name>A0AAJ1TG12_9BACL</name>
<protein>
    <submittedName>
        <fullName evidence="5">ABC-2 type transport system ATP-binding protein</fullName>
    </submittedName>
</protein>
<feature type="domain" description="ABC transporter" evidence="4">
    <location>
        <begin position="5"/>
        <end position="232"/>
    </location>
</feature>
<dbReference type="GO" id="GO:0016887">
    <property type="term" value="F:ATP hydrolysis activity"/>
    <property type="evidence" value="ECO:0007669"/>
    <property type="project" value="InterPro"/>
</dbReference>
<dbReference type="Gene3D" id="3.40.50.300">
    <property type="entry name" value="P-loop containing nucleotide triphosphate hydrolases"/>
    <property type="match status" value="1"/>
</dbReference>
<dbReference type="InterPro" id="IPR027417">
    <property type="entry name" value="P-loop_NTPase"/>
</dbReference>
<dbReference type="GO" id="GO:0005524">
    <property type="term" value="F:ATP binding"/>
    <property type="evidence" value="ECO:0007669"/>
    <property type="project" value="UniProtKB-KW"/>
</dbReference>
<evidence type="ECO:0000313" key="6">
    <source>
        <dbReference type="Proteomes" id="UP001238450"/>
    </source>
</evidence>
<accession>A0AAJ1TG12</accession>
<dbReference type="Pfam" id="PF00005">
    <property type="entry name" value="ABC_tran"/>
    <property type="match status" value="1"/>
</dbReference>
<dbReference type="SMART" id="SM00382">
    <property type="entry name" value="AAA"/>
    <property type="match status" value="1"/>
</dbReference>
<dbReference type="Proteomes" id="UP001238450">
    <property type="component" value="Unassembled WGS sequence"/>
</dbReference>
<dbReference type="InterPro" id="IPR051782">
    <property type="entry name" value="ABC_Transporter_VariousFunc"/>
</dbReference>
<keyword evidence="3 5" id="KW-0067">ATP-binding</keyword>
<dbReference type="PROSITE" id="PS50893">
    <property type="entry name" value="ABC_TRANSPORTER_2"/>
    <property type="match status" value="1"/>
</dbReference>
<dbReference type="CDD" id="cd03230">
    <property type="entry name" value="ABC_DR_subfamily_A"/>
    <property type="match status" value="1"/>
</dbReference>
<evidence type="ECO:0000259" key="4">
    <source>
        <dbReference type="PROSITE" id="PS50893"/>
    </source>
</evidence>
<keyword evidence="2" id="KW-0547">Nucleotide-binding</keyword>
<evidence type="ECO:0000256" key="2">
    <source>
        <dbReference type="ARBA" id="ARBA00022741"/>
    </source>
</evidence>
<keyword evidence="1" id="KW-0813">Transport</keyword>
<organism evidence="5 6">
    <name type="scientific">Croceifilum oryzae</name>
    <dbReference type="NCBI Taxonomy" id="1553429"/>
    <lineage>
        <taxon>Bacteria</taxon>
        <taxon>Bacillati</taxon>
        <taxon>Bacillota</taxon>
        <taxon>Bacilli</taxon>
        <taxon>Bacillales</taxon>
        <taxon>Thermoactinomycetaceae</taxon>
        <taxon>Croceifilum</taxon>
    </lineage>
</organism>
<gene>
    <name evidence="5" type="ORF">J2Z48_002023</name>
</gene>
<dbReference type="InterPro" id="IPR003593">
    <property type="entry name" value="AAA+_ATPase"/>
</dbReference>
<evidence type="ECO:0000256" key="1">
    <source>
        <dbReference type="ARBA" id="ARBA00022448"/>
    </source>
</evidence>
<dbReference type="InterPro" id="IPR003439">
    <property type="entry name" value="ABC_transporter-like_ATP-bd"/>
</dbReference>
<comment type="caution">
    <text evidence="5">The sequence shown here is derived from an EMBL/GenBank/DDBJ whole genome shotgun (WGS) entry which is preliminary data.</text>
</comment>